<evidence type="ECO:0000256" key="4">
    <source>
        <dbReference type="ARBA" id="ARBA00022692"/>
    </source>
</evidence>
<feature type="transmembrane region" description="Helical" evidence="7">
    <location>
        <begin position="86"/>
        <end position="105"/>
    </location>
</feature>
<evidence type="ECO:0000313" key="10">
    <source>
        <dbReference type="Proteomes" id="UP000014417"/>
    </source>
</evidence>
<reference evidence="9 10" key="1">
    <citation type="submission" date="2013-04" db="EMBL/GenBank/DDBJ databases">
        <title>The Genome Sequence of Propionimicrobium lymphophilum ACS-093-V-SCH5.</title>
        <authorList>
            <consortium name="The Broad Institute Genomics Platform"/>
            <person name="Earl A."/>
            <person name="Ward D."/>
            <person name="Feldgarden M."/>
            <person name="Gevers D."/>
            <person name="Saerens B."/>
            <person name="Vaneechoutte M."/>
            <person name="Walker B."/>
            <person name="Young S."/>
            <person name="Zeng Q."/>
            <person name="Gargeya S."/>
            <person name="Fitzgerald M."/>
            <person name="Haas B."/>
            <person name="Abouelleil A."/>
            <person name="Allen A.W."/>
            <person name="Alvarado L."/>
            <person name="Arachchi H.M."/>
            <person name="Berlin A.M."/>
            <person name="Chapman S.B."/>
            <person name="Gainer-Dewar J."/>
            <person name="Goldberg J."/>
            <person name="Griggs A."/>
            <person name="Gujja S."/>
            <person name="Hansen M."/>
            <person name="Howarth C."/>
            <person name="Imamovic A."/>
            <person name="Ireland A."/>
            <person name="Larimer J."/>
            <person name="McCowan C."/>
            <person name="Murphy C."/>
            <person name="Pearson M."/>
            <person name="Poon T.W."/>
            <person name="Priest M."/>
            <person name="Roberts A."/>
            <person name="Saif S."/>
            <person name="Shea T."/>
            <person name="Sisk P."/>
            <person name="Sykes S."/>
            <person name="Wortman J."/>
            <person name="Nusbaum C."/>
            <person name="Birren B."/>
        </authorList>
    </citation>
    <scope>NUCLEOTIDE SEQUENCE [LARGE SCALE GENOMIC DNA]</scope>
    <source>
        <strain evidence="9 10">ACS-093-V-SCH5</strain>
    </source>
</reference>
<keyword evidence="3" id="KW-1003">Cell membrane</keyword>
<dbReference type="Proteomes" id="UP000014417">
    <property type="component" value="Unassembled WGS sequence"/>
</dbReference>
<organism evidence="9 10">
    <name type="scientific">Propionimicrobium lymphophilum ACS-093-V-SCH5</name>
    <dbReference type="NCBI Taxonomy" id="883161"/>
    <lineage>
        <taxon>Bacteria</taxon>
        <taxon>Bacillati</taxon>
        <taxon>Actinomycetota</taxon>
        <taxon>Actinomycetes</taxon>
        <taxon>Propionibacteriales</taxon>
        <taxon>Propionibacteriaceae</taxon>
        <taxon>Propionimicrobium</taxon>
    </lineage>
</organism>
<dbReference type="STRING" id="883161.HMPREF9306_01534"/>
<dbReference type="GO" id="GO:0005886">
    <property type="term" value="C:plasma membrane"/>
    <property type="evidence" value="ECO:0007669"/>
    <property type="project" value="UniProtKB-SubCell"/>
</dbReference>
<comment type="similarity">
    <text evidence="2">Belongs to the UPF0126 family.</text>
</comment>
<evidence type="ECO:0000313" key="9">
    <source>
        <dbReference type="EMBL" id="EPD31976.1"/>
    </source>
</evidence>
<keyword evidence="6 7" id="KW-0472">Membrane</keyword>
<keyword evidence="10" id="KW-1185">Reference proteome</keyword>
<dbReference type="AlphaFoldDB" id="S2VYM8"/>
<protein>
    <recommendedName>
        <fullName evidence="8">Glycine transporter domain-containing protein</fullName>
    </recommendedName>
</protein>
<evidence type="ECO:0000256" key="3">
    <source>
        <dbReference type="ARBA" id="ARBA00022475"/>
    </source>
</evidence>
<evidence type="ECO:0000256" key="7">
    <source>
        <dbReference type="SAM" id="Phobius"/>
    </source>
</evidence>
<dbReference type="PATRIC" id="fig|883161.3.peg.1525"/>
<gene>
    <name evidence="9" type="ORF">HMPREF9306_01534</name>
</gene>
<comment type="caution">
    <text evidence="9">The sequence shown here is derived from an EMBL/GenBank/DDBJ whole genome shotgun (WGS) entry which is preliminary data.</text>
</comment>
<accession>S2VYM8</accession>
<dbReference type="PANTHER" id="PTHR30506">
    <property type="entry name" value="INNER MEMBRANE PROTEIN"/>
    <property type="match status" value="1"/>
</dbReference>
<proteinExistence type="inferred from homology"/>
<dbReference type="PANTHER" id="PTHR30506:SF3">
    <property type="entry name" value="UPF0126 INNER MEMBRANE PROTEIN YADS-RELATED"/>
    <property type="match status" value="1"/>
</dbReference>
<evidence type="ECO:0000259" key="8">
    <source>
        <dbReference type="Pfam" id="PF03458"/>
    </source>
</evidence>
<sequence length="156" mass="17581">MLFLVLDAIGLGVFTVFGIRVALEMGHGAIIALVGATITGIMGGVLRDLFCTRIPLVFRKELYASILPIGVGVYYIFKTQNFSDEITALATIITVVGLRLLAIYFRLSLPHFKYQDAPTSRTRRSRFWKFRERIVPPEGYVLDKLPKRKQSKPDDC</sequence>
<evidence type="ECO:0000256" key="6">
    <source>
        <dbReference type="ARBA" id="ARBA00023136"/>
    </source>
</evidence>
<evidence type="ECO:0000256" key="5">
    <source>
        <dbReference type="ARBA" id="ARBA00022989"/>
    </source>
</evidence>
<keyword evidence="4 7" id="KW-0812">Transmembrane</keyword>
<feature type="transmembrane region" description="Helical" evidence="7">
    <location>
        <begin position="62"/>
        <end position="80"/>
    </location>
</feature>
<comment type="subcellular location">
    <subcellularLocation>
        <location evidence="1">Cell membrane</location>
        <topology evidence="1">Multi-pass membrane protein</topology>
    </subcellularLocation>
</comment>
<name>S2VYM8_9ACTN</name>
<dbReference type="InterPro" id="IPR005115">
    <property type="entry name" value="Gly_transporter"/>
</dbReference>
<dbReference type="Pfam" id="PF03458">
    <property type="entry name" value="Gly_transporter"/>
    <property type="match status" value="1"/>
</dbReference>
<dbReference type="RefSeq" id="WP_016456358.1">
    <property type="nucleotide sequence ID" value="NZ_KE150269.1"/>
</dbReference>
<evidence type="ECO:0000256" key="2">
    <source>
        <dbReference type="ARBA" id="ARBA00008193"/>
    </source>
</evidence>
<keyword evidence="5 7" id="KW-1133">Transmembrane helix</keyword>
<feature type="transmembrane region" description="Helical" evidence="7">
    <location>
        <begin position="28"/>
        <end position="50"/>
    </location>
</feature>
<dbReference type="EMBL" id="AGZR01000009">
    <property type="protein sequence ID" value="EPD31976.1"/>
    <property type="molecule type" value="Genomic_DNA"/>
</dbReference>
<feature type="domain" description="Glycine transporter" evidence="8">
    <location>
        <begin position="5"/>
        <end position="78"/>
    </location>
</feature>
<evidence type="ECO:0000256" key="1">
    <source>
        <dbReference type="ARBA" id="ARBA00004651"/>
    </source>
</evidence>
<dbReference type="HOGENOM" id="CLU_1685023_0_0_11"/>